<dbReference type="RefSeq" id="WP_202073978.1">
    <property type="nucleotide sequence ID" value="NZ_AP027142.1"/>
</dbReference>
<dbReference type="Gene3D" id="3.30.1330.30">
    <property type="match status" value="1"/>
</dbReference>
<dbReference type="SUPFAM" id="SSF55315">
    <property type="entry name" value="L30e-like"/>
    <property type="match status" value="1"/>
</dbReference>
<name>A0ABM8E5D8_9HYPH</name>
<dbReference type="EMBL" id="AP027142">
    <property type="protein sequence ID" value="BDV33120.1"/>
    <property type="molecule type" value="Genomic_DNA"/>
</dbReference>
<organism evidence="3 4">
    <name type="scientific">Methylocystis iwaonis</name>
    <dbReference type="NCBI Taxonomy" id="2885079"/>
    <lineage>
        <taxon>Bacteria</taxon>
        <taxon>Pseudomonadati</taxon>
        <taxon>Pseudomonadota</taxon>
        <taxon>Alphaproteobacteria</taxon>
        <taxon>Hyphomicrobiales</taxon>
        <taxon>Methylocystaceae</taxon>
        <taxon>Methylocystis</taxon>
    </lineage>
</organism>
<dbReference type="InterPro" id="IPR029064">
    <property type="entry name" value="Ribosomal_eL30-like_sf"/>
</dbReference>
<evidence type="ECO:0000256" key="1">
    <source>
        <dbReference type="SAM" id="MobiDB-lite"/>
    </source>
</evidence>
<dbReference type="GO" id="GO:0003677">
    <property type="term" value="F:DNA binding"/>
    <property type="evidence" value="ECO:0007669"/>
    <property type="project" value="UniProtKB-KW"/>
</dbReference>
<dbReference type="Pfam" id="PF04296">
    <property type="entry name" value="YlxR"/>
    <property type="match status" value="1"/>
</dbReference>
<evidence type="ECO:0000313" key="4">
    <source>
        <dbReference type="Proteomes" id="UP001317629"/>
    </source>
</evidence>
<evidence type="ECO:0000313" key="3">
    <source>
        <dbReference type="EMBL" id="BDV33120.1"/>
    </source>
</evidence>
<dbReference type="InterPro" id="IPR035931">
    <property type="entry name" value="YlxR-like_sf"/>
</dbReference>
<feature type="domain" description="YlxR" evidence="2">
    <location>
        <begin position="13"/>
        <end position="87"/>
    </location>
</feature>
<dbReference type="NCBIfam" id="NF006622">
    <property type="entry name" value="PRK09190.1"/>
    <property type="match status" value="1"/>
</dbReference>
<feature type="region of interest" description="Disordered" evidence="1">
    <location>
        <begin position="138"/>
        <end position="157"/>
    </location>
</feature>
<dbReference type="Gene3D" id="3.30.1230.10">
    <property type="entry name" value="YlxR-like"/>
    <property type="match status" value="1"/>
</dbReference>
<feature type="compositionally biased region" description="Basic and acidic residues" evidence="1">
    <location>
        <begin position="146"/>
        <end position="157"/>
    </location>
</feature>
<dbReference type="PANTHER" id="PTHR34215">
    <property type="entry name" value="BLL0784 PROTEIN"/>
    <property type="match status" value="1"/>
</dbReference>
<evidence type="ECO:0000259" key="2">
    <source>
        <dbReference type="Pfam" id="PF04296"/>
    </source>
</evidence>
<proteinExistence type="predicted"/>
<dbReference type="InterPro" id="IPR007393">
    <property type="entry name" value="YlxR_dom"/>
</dbReference>
<keyword evidence="4" id="KW-1185">Reference proteome</keyword>
<feature type="compositionally biased region" description="Basic and acidic residues" evidence="1">
    <location>
        <begin position="219"/>
        <end position="249"/>
    </location>
</feature>
<feature type="region of interest" description="Disordered" evidence="1">
    <location>
        <begin position="218"/>
        <end position="249"/>
    </location>
</feature>
<dbReference type="SUPFAM" id="SSF64376">
    <property type="entry name" value="YlxR-like"/>
    <property type="match status" value="1"/>
</dbReference>
<dbReference type="PANTHER" id="PTHR34215:SF1">
    <property type="entry name" value="YLXR DOMAIN-CONTAINING PROTEIN"/>
    <property type="match status" value="1"/>
</dbReference>
<reference evidence="3 4" key="1">
    <citation type="journal article" date="2023" name="Int. J. Syst. Evol. Microbiol.">
        <title>Methylocystis iwaonis sp. nov., a type II methane-oxidizing bacterium from surface soil of a rice paddy field in Japan, and emended description of the genus Methylocystis (ex Whittenbury et al. 1970) Bowman et al. 1993.</title>
        <authorList>
            <person name="Kaise H."/>
            <person name="Sawadogo J.B."/>
            <person name="Alam M.S."/>
            <person name="Ueno C."/>
            <person name="Dianou D."/>
            <person name="Shinjo R."/>
            <person name="Asakawa S."/>
        </authorList>
    </citation>
    <scope>NUCLEOTIDE SEQUENCE [LARGE SCALE GENOMIC DNA]</scope>
    <source>
        <strain evidence="3 4">SS37A-Re</strain>
    </source>
</reference>
<gene>
    <name evidence="3" type="ORF">SS37A_06490</name>
</gene>
<dbReference type="Proteomes" id="UP001317629">
    <property type="component" value="Chromosome"/>
</dbReference>
<accession>A0ABM8E5D8</accession>
<dbReference type="InterPro" id="IPR037465">
    <property type="entry name" value="YlxR"/>
</dbReference>
<sequence length="249" mass="26700">MTALAKEERESERTCIVTRRREPPEAMIRFVRGPDGVIAPDIRARLPGRGVWVGACAALVAEAAKKRMFARSLKEQVETPPQLAEDVDRLLEADCLQMLALANKAGAVTAGFNKVADLLEKGAVGALLEARDGGADGKRKLRQSARRGEVATNRENDGVPPIIGLFTSSQLDLALGRTNVIHAAVASGGPGTSFLSRCRRLAAYRGMTLDGAPLAAQMMRDEQPDAGERPDETVEKSGSEAAEDRKLDE</sequence>
<protein>
    <submittedName>
        <fullName evidence="3">DNA-binding protein</fullName>
    </submittedName>
</protein>
<keyword evidence="3" id="KW-0238">DNA-binding</keyword>